<name>A0A2T4H6V6_FUSCU</name>
<dbReference type="Proteomes" id="UP000241587">
    <property type="component" value="Unassembled WGS sequence"/>
</dbReference>
<comment type="caution">
    <text evidence="4">The sequence shown here is derived from an EMBL/GenBank/DDBJ whole genome shotgun (WGS) entry which is preliminary data.</text>
</comment>
<accession>A0A2T4H6V6</accession>
<evidence type="ECO:0000313" key="5">
    <source>
        <dbReference type="Proteomes" id="UP000241587"/>
    </source>
</evidence>
<dbReference type="PROSITE" id="PS51082">
    <property type="entry name" value="WH2"/>
    <property type="match status" value="1"/>
</dbReference>
<feature type="compositionally biased region" description="Pro residues" evidence="1">
    <location>
        <begin position="140"/>
        <end position="153"/>
    </location>
</feature>
<feature type="region of interest" description="Disordered" evidence="1">
    <location>
        <begin position="111"/>
        <end position="188"/>
    </location>
</feature>
<gene>
    <name evidence="4" type="ORF">FCULG_00003677</name>
</gene>
<evidence type="ECO:0000259" key="3">
    <source>
        <dbReference type="PROSITE" id="PS51082"/>
    </source>
</evidence>
<feature type="domain" description="WH2" evidence="3">
    <location>
        <begin position="37"/>
        <end position="54"/>
    </location>
</feature>
<feature type="chain" id="PRO_5015468116" description="WH2 domain-containing protein" evidence="2">
    <location>
        <begin position="30"/>
        <end position="188"/>
    </location>
</feature>
<protein>
    <recommendedName>
        <fullName evidence="3">WH2 domain-containing protein</fullName>
    </recommendedName>
</protein>
<dbReference type="Pfam" id="PF02205">
    <property type="entry name" value="WH2"/>
    <property type="match status" value="1"/>
</dbReference>
<reference evidence="4 5" key="1">
    <citation type="submission" date="2018-02" db="EMBL/GenBank/DDBJ databases">
        <title>Fusarium culmorum secondary metabolites in fungal-bacterial-plant interactions.</title>
        <authorList>
            <person name="Schmidt R."/>
        </authorList>
    </citation>
    <scope>NUCLEOTIDE SEQUENCE [LARGE SCALE GENOMIC DNA]</scope>
    <source>
        <strain evidence="4 5">PV</strain>
    </source>
</reference>
<evidence type="ECO:0000256" key="2">
    <source>
        <dbReference type="SAM" id="SignalP"/>
    </source>
</evidence>
<dbReference type="AlphaFoldDB" id="A0A2T4H6V6"/>
<feature type="signal peptide" evidence="2">
    <location>
        <begin position="1"/>
        <end position="29"/>
    </location>
</feature>
<dbReference type="EMBL" id="PVEM01000001">
    <property type="protein sequence ID" value="PTD11552.1"/>
    <property type="molecule type" value="Genomic_DNA"/>
</dbReference>
<feature type="region of interest" description="Disordered" evidence="1">
    <location>
        <begin position="59"/>
        <end position="84"/>
    </location>
</feature>
<organism evidence="4 5">
    <name type="scientific">Fusarium culmorum</name>
    <dbReference type="NCBI Taxonomy" id="5516"/>
    <lineage>
        <taxon>Eukaryota</taxon>
        <taxon>Fungi</taxon>
        <taxon>Dikarya</taxon>
        <taxon>Ascomycota</taxon>
        <taxon>Pezizomycotina</taxon>
        <taxon>Sordariomycetes</taxon>
        <taxon>Hypocreomycetidae</taxon>
        <taxon>Hypocreales</taxon>
        <taxon>Nectriaceae</taxon>
        <taxon>Fusarium</taxon>
    </lineage>
</organism>
<evidence type="ECO:0000313" key="4">
    <source>
        <dbReference type="EMBL" id="PTD11552.1"/>
    </source>
</evidence>
<dbReference type="OrthoDB" id="2430277at2759"/>
<sequence>MPPPPPPPLRHHLVVWVVLLLRLHLPQEAFLDVHQQEQGALLSDIHKGRALKKAVTNDRSAPVVGKVSDSSAGPPIGGAPPVPKIGGAPPVPGLAPCRAAVGWIIRGGMPKLKKRGGGVDTGAQSESSYRSDSETISSAPRPPAASAPRPPSAAAPAIPGRGPPVLPPGGAAGLRKTTPMGSKPPPPL</sequence>
<dbReference type="GO" id="GO:0003779">
    <property type="term" value="F:actin binding"/>
    <property type="evidence" value="ECO:0007669"/>
    <property type="project" value="InterPro"/>
</dbReference>
<dbReference type="CDD" id="cd22076">
    <property type="entry name" value="WH2_WAS_WASL-1"/>
    <property type="match status" value="1"/>
</dbReference>
<dbReference type="InterPro" id="IPR003124">
    <property type="entry name" value="WH2_dom"/>
</dbReference>
<keyword evidence="2" id="KW-0732">Signal</keyword>
<proteinExistence type="predicted"/>
<keyword evidence="5" id="KW-1185">Reference proteome</keyword>
<evidence type="ECO:0000256" key="1">
    <source>
        <dbReference type="SAM" id="MobiDB-lite"/>
    </source>
</evidence>